<keyword evidence="2" id="KW-1185">Reference proteome</keyword>
<proteinExistence type="predicted"/>
<reference evidence="1 2" key="1">
    <citation type="submission" date="2021-06" db="EMBL/GenBank/DDBJ databases">
        <authorList>
            <person name="Kallberg Y."/>
            <person name="Tangrot J."/>
            <person name="Rosling A."/>
        </authorList>
    </citation>
    <scope>NUCLEOTIDE SEQUENCE [LARGE SCALE GENOMIC DNA]</scope>
    <source>
        <strain evidence="1 2">120-4 pot B 10/14</strain>
    </source>
</reference>
<feature type="non-terminal residue" evidence="1">
    <location>
        <position position="1"/>
    </location>
</feature>
<protein>
    <submittedName>
        <fullName evidence="1">38341_t:CDS:1</fullName>
    </submittedName>
</protein>
<gene>
    <name evidence="1" type="ORF">GMARGA_LOCUS34155</name>
</gene>
<name>A0ABN7WSR8_GIGMA</name>
<evidence type="ECO:0000313" key="1">
    <source>
        <dbReference type="EMBL" id="CAG8838809.1"/>
    </source>
</evidence>
<dbReference type="EMBL" id="CAJVQB010059033">
    <property type="protein sequence ID" value="CAG8838809.1"/>
    <property type="molecule type" value="Genomic_DNA"/>
</dbReference>
<comment type="caution">
    <text evidence="1">The sequence shown here is derived from an EMBL/GenBank/DDBJ whole genome shotgun (WGS) entry which is preliminary data.</text>
</comment>
<dbReference type="Proteomes" id="UP000789901">
    <property type="component" value="Unassembled WGS sequence"/>
</dbReference>
<sequence>KNAIARLQRKRDTTTPETRIAALVPRKYRMLDIIECETVAIELQRQLEVNNNLIKISMVFDVKGSGNLYDERSDETISPDLQELAAQETVVVDRDINVKKKTNPSGPEEAQSNTYIEKAVTSSNVEPSDTLTKGLNKGNIALVTPVVNREKIDHMTSIL</sequence>
<organism evidence="1 2">
    <name type="scientific">Gigaspora margarita</name>
    <dbReference type="NCBI Taxonomy" id="4874"/>
    <lineage>
        <taxon>Eukaryota</taxon>
        <taxon>Fungi</taxon>
        <taxon>Fungi incertae sedis</taxon>
        <taxon>Mucoromycota</taxon>
        <taxon>Glomeromycotina</taxon>
        <taxon>Glomeromycetes</taxon>
        <taxon>Diversisporales</taxon>
        <taxon>Gigasporaceae</taxon>
        <taxon>Gigaspora</taxon>
    </lineage>
</organism>
<evidence type="ECO:0000313" key="2">
    <source>
        <dbReference type="Proteomes" id="UP000789901"/>
    </source>
</evidence>
<accession>A0ABN7WSR8</accession>